<protein>
    <recommendedName>
        <fullName evidence="1">DUF3597 domain-containing protein</fullName>
    </recommendedName>
</protein>
<dbReference type="Proteomes" id="UP001218218">
    <property type="component" value="Unassembled WGS sequence"/>
</dbReference>
<dbReference type="EMBL" id="JARIHO010000004">
    <property type="protein sequence ID" value="KAJ7362710.1"/>
    <property type="molecule type" value="Genomic_DNA"/>
</dbReference>
<comment type="caution">
    <text evidence="2">The sequence shown here is derived from an EMBL/GenBank/DDBJ whole genome shotgun (WGS) entry which is preliminary data.</text>
</comment>
<dbReference type="AlphaFoldDB" id="A0AAD7AM36"/>
<organism evidence="2 3">
    <name type="scientific">Mycena albidolilacea</name>
    <dbReference type="NCBI Taxonomy" id="1033008"/>
    <lineage>
        <taxon>Eukaryota</taxon>
        <taxon>Fungi</taxon>
        <taxon>Dikarya</taxon>
        <taxon>Basidiomycota</taxon>
        <taxon>Agaricomycotina</taxon>
        <taxon>Agaricomycetes</taxon>
        <taxon>Agaricomycetidae</taxon>
        <taxon>Agaricales</taxon>
        <taxon>Marasmiineae</taxon>
        <taxon>Mycenaceae</taxon>
        <taxon>Mycena</taxon>
    </lineage>
</organism>
<feature type="domain" description="DUF3597" evidence="1">
    <location>
        <begin position="173"/>
        <end position="248"/>
    </location>
</feature>
<dbReference type="Pfam" id="PF12200">
    <property type="entry name" value="DUF3597"/>
    <property type="match status" value="2"/>
</dbReference>
<keyword evidence="3" id="KW-1185">Reference proteome</keyword>
<feature type="domain" description="DUF3597" evidence="1">
    <location>
        <begin position="81"/>
        <end position="159"/>
    </location>
</feature>
<proteinExistence type="predicted"/>
<gene>
    <name evidence="2" type="ORF">DFH08DRAFT_950945</name>
</gene>
<dbReference type="InterPro" id="IPR022016">
    <property type="entry name" value="DUF3597"/>
</dbReference>
<evidence type="ECO:0000313" key="3">
    <source>
        <dbReference type="Proteomes" id="UP001218218"/>
    </source>
</evidence>
<dbReference type="SUPFAM" id="SSF158634">
    <property type="entry name" value="RPA2825-like"/>
    <property type="match status" value="2"/>
</dbReference>
<evidence type="ECO:0000313" key="2">
    <source>
        <dbReference type="EMBL" id="KAJ7362710.1"/>
    </source>
</evidence>
<sequence length="253" mass="27228">MSSNVQTGHFTVNIGTTQVNFQGRNSTEDILAKLKQEAHYDAADAPILEDLVARVTNTISDAFQVVIFNVSAGSSKSTIAKTVATEEDAHDAVLENLNRQKGSGLNWRNSIVDLLKLLGMDYSLDARKELADELNVHAGSHGSFEQNVALHRAVVTRLTVRDPGEDRPEDAHDIAVSAVLVNRQRGGGLNWPSSIVDLLKMHGLDSSLSARKALADELNVHAGADGTATQNMALHQAVVARLKENGGSWIVAH</sequence>
<reference evidence="2" key="1">
    <citation type="submission" date="2023-03" db="EMBL/GenBank/DDBJ databases">
        <title>Massive genome expansion in bonnet fungi (Mycena s.s.) driven by repeated elements and novel gene families across ecological guilds.</title>
        <authorList>
            <consortium name="Lawrence Berkeley National Laboratory"/>
            <person name="Harder C.B."/>
            <person name="Miyauchi S."/>
            <person name="Viragh M."/>
            <person name="Kuo A."/>
            <person name="Thoen E."/>
            <person name="Andreopoulos B."/>
            <person name="Lu D."/>
            <person name="Skrede I."/>
            <person name="Drula E."/>
            <person name="Henrissat B."/>
            <person name="Morin E."/>
            <person name="Kohler A."/>
            <person name="Barry K."/>
            <person name="LaButti K."/>
            <person name="Morin E."/>
            <person name="Salamov A."/>
            <person name="Lipzen A."/>
            <person name="Mereny Z."/>
            <person name="Hegedus B."/>
            <person name="Baldrian P."/>
            <person name="Stursova M."/>
            <person name="Weitz H."/>
            <person name="Taylor A."/>
            <person name="Grigoriev I.V."/>
            <person name="Nagy L.G."/>
            <person name="Martin F."/>
            <person name="Kauserud H."/>
        </authorList>
    </citation>
    <scope>NUCLEOTIDE SEQUENCE</scope>
    <source>
        <strain evidence="2">CBHHK002</strain>
    </source>
</reference>
<name>A0AAD7AM36_9AGAR</name>
<evidence type="ECO:0000259" key="1">
    <source>
        <dbReference type="Pfam" id="PF12200"/>
    </source>
</evidence>
<accession>A0AAD7AM36</accession>